<dbReference type="InterPro" id="IPR024455">
    <property type="entry name" value="Phage_capsid"/>
</dbReference>
<dbReference type="InterPro" id="IPR054612">
    <property type="entry name" value="Phage_capsid-like_C"/>
</dbReference>
<dbReference type="NCBIfam" id="TIGR01554">
    <property type="entry name" value="major_cap_HK97"/>
    <property type="match status" value="1"/>
</dbReference>
<comment type="subcellular location">
    <subcellularLocation>
        <location evidence="1">Virion</location>
    </subcellularLocation>
</comment>
<sequence>MPMSRAERDKRLGEIWHDLDRLGRFDTLTAEQERRSKALYAERETLTREAIMDTATSGRGTVLSGSDDYGLGDGDHAAARTAPSVRSEVRGRALDAIERADLLPDHVREHVTRSVEGDDDPTAGLARATVVLADPAYRSAFLAWLRDPVTGPAEWSPEEREAARRVSTVSRTMSLGVPGAGGYLVPFELDPQLRLVGPGSVDPMRRVARVVQTAANEKRFVTTAGVTASWDAELAEVSDDTPALLNPAITTHKGASFVPVSIELFEDADLAPQVAALFADAKAQLESVAFTTGSGAGQPKGVITAVSAVGGSVIATATNALAVADVYAAQNALPARWRQGARFMANLSVINGYRALIKGPGMTESFVDDSGSQPRMAGWVVEENSAMDGSLTASTADYALLAGSFDQYVIVDRIGTTLELVPHLFGAAGRPTGSRGFYMHWRTGGDVLTADAFRLVNYSG</sequence>
<dbReference type="EMBL" id="FPBA01000029">
    <property type="protein sequence ID" value="SFU04659.1"/>
    <property type="molecule type" value="Genomic_DNA"/>
</dbReference>
<feature type="domain" description="Phage capsid-like C-terminal" evidence="2">
    <location>
        <begin position="181"/>
        <end position="457"/>
    </location>
</feature>
<dbReference type="Proteomes" id="UP000199546">
    <property type="component" value="Unassembled WGS sequence"/>
</dbReference>
<evidence type="ECO:0000313" key="4">
    <source>
        <dbReference type="Proteomes" id="UP000199546"/>
    </source>
</evidence>
<reference evidence="4" key="1">
    <citation type="submission" date="2016-10" db="EMBL/GenBank/DDBJ databases">
        <authorList>
            <person name="Varghese N."/>
            <person name="Submissions S."/>
        </authorList>
    </citation>
    <scope>NUCLEOTIDE SEQUENCE [LARGE SCALE GENOMIC DNA]</scope>
    <source>
        <strain evidence="4">DSM 46136</strain>
    </source>
</reference>
<proteinExistence type="predicted"/>
<evidence type="ECO:0000313" key="3">
    <source>
        <dbReference type="EMBL" id="SFU04659.1"/>
    </source>
</evidence>
<dbReference type="STRING" id="1296565.SAMN05660657_05060"/>
<dbReference type="Pfam" id="PF05065">
    <property type="entry name" value="Phage_capsid"/>
    <property type="match status" value="1"/>
</dbReference>
<keyword evidence="4" id="KW-1185">Reference proteome</keyword>
<gene>
    <name evidence="3" type="ORF">SAMN05660657_05060</name>
</gene>
<protein>
    <submittedName>
        <fullName evidence="3">Phage major capsid protein, HK97 family</fullName>
    </submittedName>
</protein>
<evidence type="ECO:0000259" key="2">
    <source>
        <dbReference type="Pfam" id="PF05065"/>
    </source>
</evidence>
<name>A0A1I7CZ29_9ACTN</name>
<accession>A0A1I7CZ29</accession>
<dbReference type="OrthoDB" id="3690431at2"/>
<evidence type="ECO:0000256" key="1">
    <source>
        <dbReference type="ARBA" id="ARBA00004328"/>
    </source>
</evidence>
<dbReference type="SUPFAM" id="SSF56563">
    <property type="entry name" value="Major capsid protein gp5"/>
    <property type="match status" value="1"/>
</dbReference>
<organism evidence="3 4">
    <name type="scientific">Geodermatophilus amargosae</name>
    <dbReference type="NCBI Taxonomy" id="1296565"/>
    <lineage>
        <taxon>Bacteria</taxon>
        <taxon>Bacillati</taxon>
        <taxon>Actinomycetota</taxon>
        <taxon>Actinomycetes</taxon>
        <taxon>Geodermatophilales</taxon>
        <taxon>Geodermatophilaceae</taxon>
        <taxon>Geodermatophilus</taxon>
    </lineage>
</organism>
<dbReference type="RefSeq" id="WP_093583999.1">
    <property type="nucleotide sequence ID" value="NZ_FPBA01000029.1"/>
</dbReference>
<dbReference type="AlphaFoldDB" id="A0A1I7CZ29"/>